<feature type="compositionally biased region" description="Basic residues" evidence="1">
    <location>
        <begin position="1499"/>
        <end position="1517"/>
    </location>
</feature>
<dbReference type="Pfam" id="PF04366">
    <property type="entry name" value="Ysc84"/>
    <property type="match status" value="1"/>
</dbReference>
<evidence type="ECO:0000313" key="4">
    <source>
        <dbReference type="Proteomes" id="UP001530293"/>
    </source>
</evidence>
<feature type="compositionally biased region" description="Acidic residues" evidence="1">
    <location>
        <begin position="651"/>
        <end position="666"/>
    </location>
</feature>
<feature type="compositionally biased region" description="Polar residues" evidence="1">
    <location>
        <begin position="1411"/>
        <end position="1430"/>
    </location>
</feature>
<evidence type="ECO:0000313" key="3">
    <source>
        <dbReference type="EMBL" id="KAL3765533.1"/>
    </source>
</evidence>
<feature type="region of interest" description="Disordered" evidence="1">
    <location>
        <begin position="1017"/>
        <end position="1127"/>
    </location>
</feature>
<feature type="region of interest" description="Disordered" evidence="1">
    <location>
        <begin position="1338"/>
        <end position="1517"/>
    </location>
</feature>
<feature type="domain" description="Ysc84 actin-binding" evidence="2">
    <location>
        <begin position="581"/>
        <end position="755"/>
    </location>
</feature>
<feature type="compositionally biased region" description="Basic residues" evidence="1">
    <location>
        <begin position="197"/>
        <end position="209"/>
    </location>
</feature>
<feature type="compositionally biased region" description="Polar residues" evidence="1">
    <location>
        <begin position="400"/>
        <end position="416"/>
    </location>
</feature>
<feature type="region of interest" description="Disordered" evidence="1">
    <location>
        <begin position="193"/>
        <end position="213"/>
    </location>
</feature>
<name>A0ABD3MRK0_9STRA</name>
<proteinExistence type="predicted"/>
<feature type="compositionally biased region" description="Polar residues" evidence="1">
    <location>
        <begin position="1338"/>
        <end position="1369"/>
    </location>
</feature>
<feature type="region of interest" description="Disordered" evidence="1">
    <location>
        <begin position="365"/>
        <end position="418"/>
    </location>
</feature>
<organism evidence="3 4">
    <name type="scientific">Discostella pseudostelligera</name>
    <dbReference type="NCBI Taxonomy" id="259834"/>
    <lineage>
        <taxon>Eukaryota</taxon>
        <taxon>Sar</taxon>
        <taxon>Stramenopiles</taxon>
        <taxon>Ochrophyta</taxon>
        <taxon>Bacillariophyta</taxon>
        <taxon>Coscinodiscophyceae</taxon>
        <taxon>Thalassiosirophycidae</taxon>
        <taxon>Stephanodiscales</taxon>
        <taxon>Stephanodiscaceae</taxon>
        <taxon>Discostella</taxon>
    </lineage>
</organism>
<feature type="region of interest" description="Disordered" evidence="1">
    <location>
        <begin position="69"/>
        <end position="101"/>
    </location>
</feature>
<protein>
    <recommendedName>
        <fullName evidence="2">Ysc84 actin-binding domain-containing protein</fullName>
    </recommendedName>
</protein>
<gene>
    <name evidence="3" type="ORF">ACHAWU_003074</name>
</gene>
<feature type="compositionally biased region" description="Gly residues" evidence="1">
    <location>
        <begin position="69"/>
        <end position="79"/>
    </location>
</feature>
<sequence length="1517" mass="164682">MASFLSRMANEASAALSDAYGHLMHGDDAGASAKVVWVVHPTNVPIDIHSGIADSNNAAGAGAGEQLVGVGGGGMGNNGNGASSTQKMQQQQQQQSTKNSEIVGVGGASNASVASPGRNSSPYLFTQKFDLGMTFLEINDRAYVRSVDAGSKAEKAGIQPRDCVQFALVVGGPQFEDLQSSRRRNTVGVGIAAPTSPHHHHHHHGRGRNNNRDYYERENNEEEVLDAKATKFALECEKRGMRTSYNELRDLFAGCTLRPKGESAGGGGGGGGVGSGAKDKMMESTLHLPAKTPSSRPNSTTPDDDFTIGSNSLILTDSVGGIFEHTKKSKEYVSSRRVPLPDNKTAKNVTMNVTNAAMHVAGRCFDGDDGEASEFEEDHHQGATGPKKSSPPLDTPMTPIKSNNLISSSSPRQSGATYGDGMLEQSLWPVVLVFRRTVQRKRMLSNNKWGSPGLSLRGSLFGIPSLRMDDECDRAAALIRQLAPRAKSQTGHADSNVFCTHDIDGDSINAPTVATATEHAGIDENIEASTIRGMIEAAVGLGFVRVSKVVVGVSLQHGSGIIISRLPDGTWSAPSALGVYGLGVGFQFGLEVADFMFIIQTNEGMDHFKNSGNFVVGGNIGAAVVNCGREAYGAASLGVGVCSGMLPLEEQNEQEDAENDHGDDDEKTYQSNKSNSHGIRRKKKGNDIAPMVAYAKSQGLYFGVSVDGLRFFTRNDINARTYKFSMLNDTSAKCILSGLVVPPPEAEDLYSALHSVEYIHEIIELPRPPEMLRKDSMNDWRFDRSIACVKGEIVDSSNRKSGNYPMYSFLSTLNREESDRFAQFETKFKKFLYGGVTVQHLKPNSAPTRDGMTRREKRTLWLMLPEVGSLRLGLVSSVKDNGIDTTMDDVTVASSAASSRADADISNICRGFDTLARLQDPVPLPSAANVRLSLKYSVSLTDITSLSQDPNATIRLSPDDATEHLRVISICDATGKSILFLANSNREAELLFCGLKLLLECETSRLSVRGGVPLNKLGGKLGKGALSPISARGTTTPHGWNRRDGKDVNNRHSSRRTRNDLNDSSKYSSLGEPGSSSDESPSNDGRGSHEPEIASINDRHKIPEGRQSWSQLPGRSKMKEIASGGTAAREQLQYPTYELGKPICTDIATNISLPLPLSLCRVLILDSSSPVNRAWENGRADTDFRHDAWTFPPGSIREFEVNSCSEQQLISRGPMTGAQRTITHNRVRNGEMVRLSETLIVEQDDLTKGLLFAIKDEMPRRGFQAKVCIHLRSFGQQSCEARVVTDIRPVGKNISNQQAVHNAYILVLDEMKKRYGLEDKGWLAVVLDVCNTLPRYGSSTLPSNNLASQRSPQASLHSPNSKILPSMTSFKDDLPANKGVETPNVSRLLPGDRSPSSRVSAGPIMIPQSPSPARQLQQSNKQERPSTPSIRTIGVSPQPPPQPELHADEFANFPNFDDIPKNPVTVEVKPLPKIRLDLLPVPREEDEEEDNSLSAADKLKRKSKHSKHKHRRSSRNK</sequence>
<evidence type="ECO:0000259" key="2">
    <source>
        <dbReference type="Pfam" id="PF04366"/>
    </source>
</evidence>
<comment type="caution">
    <text evidence="3">The sequence shown here is derived from an EMBL/GenBank/DDBJ whole genome shotgun (WGS) entry which is preliminary data.</text>
</comment>
<reference evidence="3 4" key="1">
    <citation type="submission" date="2024-10" db="EMBL/GenBank/DDBJ databases">
        <title>Updated reference genomes for cyclostephanoid diatoms.</title>
        <authorList>
            <person name="Roberts W.R."/>
            <person name="Alverson A.J."/>
        </authorList>
    </citation>
    <scope>NUCLEOTIDE SEQUENCE [LARGE SCALE GENOMIC DNA]</scope>
    <source>
        <strain evidence="3 4">AJA232-27</strain>
    </source>
</reference>
<dbReference type="EMBL" id="JALLBG020000095">
    <property type="protein sequence ID" value="KAL3765533.1"/>
    <property type="molecule type" value="Genomic_DNA"/>
</dbReference>
<feature type="compositionally biased region" description="Low complexity" evidence="1">
    <location>
        <begin position="1064"/>
        <end position="1082"/>
    </location>
</feature>
<feature type="compositionally biased region" description="Basic and acidic residues" evidence="1">
    <location>
        <begin position="1086"/>
        <end position="1104"/>
    </location>
</feature>
<feature type="region of interest" description="Disordered" evidence="1">
    <location>
        <begin position="651"/>
        <end position="682"/>
    </location>
</feature>
<feature type="region of interest" description="Disordered" evidence="1">
    <location>
        <begin position="259"/>
        <end position="279"/>
    </location>
</feature>
<dbReference type="InterPro" id="IPR007461">
    <property type="entry name" value="Ysc84_actin-binding"/>
</dbReference>
<dbReference type="PANTHER" id="PTHR15629">
    <property type="entry name" value="SH3YL1 PROTEIN"/>
    <property type="match status" value="1"/>
</dbReference>
<dbReference type="PANTHER" id="PTHR15629:SF2">
    <property type="entry name" value="SH3 DOMAIN-CONTAINING YSC84-LIKE PROTEIN 1"/>
    <property type="match status" value="1"/>
</dbReference>
<keyword evidence="4" id="KW-1185">Reference proteome</keyword>
<accession>A0ABD3MRK0</accession>
<feature type="compositionally biased region" description="Gly residues" evidence="1">
    <location>
        <begin position="263"/>
        <end position="275"/>
    </location>
</feature>
<dbReference type="CDD" id="cd11524">
    <property type="entry name" value="SYLF"/>
    <property type="match status" value="1"/>
</dbReference>
<dbReference type="InterPro" id="IPR051702">
    <property type="entry name" value="SH3_domain_YSC84-like"/>
</dbReference>
<feature type="compositionally biased region" description="Acidic residues" evidence="1">
    <location>
        <begin position="367"/>
        <end position="376"/>
    </location>
</feature>
<feature type="compositionally biased region" description="Basic and acidic residues" evidence="1">
    <location>
        <begin position="1041"/>
        <end position="1050"/>
    </location>
</feature>
<dbReference type="Proteomes" id="UP001530293">
    <property type="component" value="Unassembled WGS sequence"/>
</dbReference>
<evidence type="ECO:0000256" key="1">
    <source>
        <dbReference type="SAM" id="MobiDB-lite"/>
    </source>
</evidence>